<keyword evidence="3" id="KW-1185">Reference proteome</keyword>
<dbReference type="Proteomes" id="UP000242180">
    <property type="component" value="Unassembled WGS sequence"/>
</dbReference>
<dbReference type="InterPro" id="IPR026680">
    <property type="entry name" value="CCDC137"/>
</dbReference>
<organism evidence="2 3">
    <name type="scientific">Syncephalastrum racemosum</name>
    <name type="common">Filamentous fungus</name>
    <dbReference type="NCBI Taxonomy" id="13706"/>
    <lineage>
        <taxon>Eukaryota</taxon>
        <taxon>Fungi</taxon>
        <taxon>Fungi incertae sedis</taxon>
        <taxon>Mucoromycota</taxon>
        <taxon>Mucoromycotina</taxon>
        <taxon>Mucoromycetes</taxon>
        <taxon>Mucorales</taxon>
        <taxon>Syncephalastraceae</taxon>
        <taxon>Syncephalastrum</taxon>
    </lineage>
</organism>
<dbReference type="OrthoDB" id="5876637at2759"/>
<dbReference type="InParanoid" id="A0A1X2H231"/>
<dbReference type="PANTHER" id="PTHR21838:SF2">
    <property type="entry name" value="COILED-COIL DOMAIN-CONTAINING PROTEIN 137"/>
    <property type="match status" value="1"/>
</dbReference>
<evidence type="ECO:0000256" key="1">
    <source>
        <dbReference type="SAM" id="MobiDB-lite"/>
    </source>
</evidence>
<gene>
    <name evidence="2" type="ORF">BCR43DRAFT_566185</name>
</gene>
<name>A0A1X2H231_SYNRA</name>
<sequence length="245" mass="28768">MPHKRAKGKARQLQKEDYDRPIEATKKPSDDTPKAFARLMRYKEEEAKKRQEKKEKKNETQADKNKIEILPGERLKDFTRRVDQQFQADYHSAARAARPKSASKRRNEEQRKLKKRAKIEKQQELYGGRDFDDLRDEVKFGEVADAPPVFKRIPKVRGKEKQMLVKQQLQEQQRKHLEQQKTQVGYESSEDENMKALKKSHKQKAQNLSAASRKVIDQERERAIELYRARKAQKMSAAGLTPLSK</sequence>
<feature type="compositionally biased region" description="Basic and acidic residues" evidence="1">
    <location>
        <begin position="13"/>
        <end position="33"/>
    </location>
</feature>
<feature type="compositionally biased region" description="Basic and acidic residues" evidence="1">
    <location>
        <begin position="41"/>
        <end position="83"/>
    </location>
</feature>
<feature type="region of interest" description="Disordered" evidence="1">
    <location>
        <begin position="164"/>
        <end position="214"/>
    </location>
</feature>
<accession>A0A1X2H231</accession>
<evidence type="ECO:0000313" key="3">
    <source>
        <dbReference type="Proteomes" id="UP000242180"/>
    </source>
</evidence>
<feature type="compositionally biased region" description="Basic residues" evidence="1">
    <location>
        <begin position="1"/>
        <end position="12"/>
    </location>
</feature>
<proteinExistence type="predicted"/>
<dbReference type="AlphaFoldDB" id="A0A1X2H231"/>
<evidence type="ECO:0000313" key="2">
    <source>
        <dbReference type="EMBL" id="ORY91853.1"/>
    </source>
</evidence>
<dbReference type="GO" id="GO:0005634">
    <property type="term" value="C:nucleus"/>
    <property type="evidence" value="ECO:0007669"/>
    <property type="project" value="TreeGrafter"/>
</dbReference>
<dbReference type="OMA" id="EMPKGAM"/>
<reference evidence="2 3" key="1">
    <citation type="submission" date="2016-07" db="EMBL/GenBank/DDBJ databases">
        <title>Pervasive Adenine N6-methylation of Active Genes in Fungi.</title>
        <authorList>
            <consortium name="DOE Joint Genome Institute"/>
            <person name="Mondo S.J."/>
            <person name="Dannebaum R.O."/>
            <person name="Kuo R.C."/>
            <person name="Labutti K."/>
            <person name="Haridas S."/>
            <person name="Kuo A."/>
            <person name="Salamov A."/>
            <person name="Ahrendt S.R."/>
            <person name="Lipzen A."/>
            <person name="Sullivan W."/>
            <person name="Andreopoulos W.B."/>
            <person name="Clum A."/>
            <person name="Lindquist E."/>
            <person name="Daum C."/>
            <person name="Ramamoorthy G.K."/>
            <person name="Gryganskyi A."/>
            <person name="Culley D."/>
            <person name="Magnuson J.K."/>
            <person name="James T.Y."/>
            <person name="O'Malley M.A."/>
            <person name="Stajich J.E."/>
            <person name="Spatafora J.W."/>
            <person name="Visel A."/>
            <person name="Grigoriev I.V."/>
        </authorList>
    </citation>
    <scope>NUCLEOTIDE SEQUENCE [LARGE SCALE GENOMIC DNA]</scope>
    <source>
        <strain evidence="2 3">NRRL 2496</strain>
    </source>
</reference>
<feature type="region of interest" description="Disordered" evidence="1">
    <location>
        <begin position="1"/>
        <end position="126"/>
    </location>
</feature>
<protein>
    <submittedName>
        <fullName evidence="2">Uncharacterized protein</fullName>
    </submittedName>
</protein>
<dbReference type="EMBL" id="MCGN01000010">
    <property type="protein sequence ID" value="ORY91853.1"/>
    <property type="molecule type" value="Genomic_DNA"/>
</dbReference>
<dbReference type="PANTHER" id="PTHR21838">
    <property type="entry name" value="COILED-COIL DOMAIN-CONTAINING PROTEIN 137"/>
    <property type="match status" value="1"/>
</dbReference>
<comment type="caution">
    <text evidence="2">The sequence shown here is derived from an EMBL/GenBank/DDBJ whole genome shotgun (WGS) entry which is preliminary data.</text>
</comment>